<organism evidence="3 5">
    <name type="scientific">Medicago truncatula</name>
    <name type="common">Barrel medic</name>
    <name type="synonym">Medicago tribuloides</name>
    <dbReference type="NCBI Taxonomy" id="3880"/>
    <lineage>
        <taxon>Eukaryota</taxon>
        <taxon>Viridiplantae</taxon>
        <taxon>Streptophyta</taxon>
        <taxon>Embryophyta</taxon>
        <taxon>Tracheophyta</taxon>
        <taxon>Spermatophyta</taxon>
        <taxon>Magnoliopsida</taxon>
        <taxon>eudicotyledons</taxon>
        <taxon>Gunneridae</taxon>
        <taxon>Pentapetalae</taxon>
        <taxon>rosids</taxon>
        <taxon>fabids</taxon>
        <taxon>Fabales</taxon>
        <taxon>Fabaceae</taxon>
        <taxon>Papilionoideae</taxon>
        <taxon>50 kb inversion clade</taxon>
        <taxon>NPAAA clade</taxon>
        <taxon>Hologalegina</taxon>
        <taxon>IRL clade</taxon>
        <taxon>Trifolieae</taxon>
        <taxon>Medicago</taxon>
    </lineage>
</organism>
<feature type="region of interest" description="Disordered" evidence="1">
    <location>
        <begin position="238"/>
        <end position="279"/>
    </location>
</feature>
<dbReference type="eggNOG" id="ENOG502S0Q6">
    <property type="taxonomic scope" value="Eukaryota"/>
</dbReference>
<name>G7LEL2_MEDTR</name>
<evidence type="ECO:0000259" key="2">
    <source>
        <dbReference type="Pfam" id="PF12776"/>
    </source>
</evidence>
<gene>
    <name evidence="3" type="ordered locus">MTR_8g062180</name>
</gene>
<dbReference type="PANTHER" id="PTHR46929">
    <property type="entry name" value="EXPRESSED PROTEIN"/>
    <property type="match status" value="1"/>
</dbReference>
<dbReference type="EnsemblPlants" id="AET03057">
    <property type="protein sequence ID" value="AET03057"/>
    <property type="gene ID" value="MTR_8g062180"/>
</dbReference>
<dbReference type="InterPro" id="IPR024752">
    <property type="entry name" value="Myb/SANT-like_dom"/>
</dbReference>
<keyword evidence="3" id="KW-0238">DNA-binding</keyword>
<dbReference type="GO" id="GO:0003677">
    <property type="term" value="F:DNA binding"/>
    <property type="evidence" value="ECO:0007669"/>
    <property type="project" value="UniProtKB-KW"/>
</dbReference>
<evidence type="ECO:0000256" key="1">
    <source>
        <dbReference type="SAM" id="MobiDB-lite"/>
    </source>
</evidence>
<reference evidence="3 5" key="2">
    <citation type="journal article" date="2014" name="BMC Genomics">
        <title>An improved genome release (version Mt4.0) for the model legume Medicago truncatula.</title>
        <authorList>
            <person name="Tang H."/>
            <person name="Krishnakumar V."/>
            <person name="Bidwell S."/>
            <person name="Rosen B."/>
            <person name="Chan A."/>
            <person name="Zhou S."/>
            <person name="Gentzbittel L."/>
            <person name="Childs K.L."/>
            <person name="Yandell M."/>
            <person name="Gundlach H."/>
            <person name="Mayer K.F."/>
            <person name="Schwartz D.C."/>
            <person name="Town C.D."/>
        </authorList>
    </citation>
    <scope>GENOME REANNOTATION</scope>
    <source>
        <strain evidence="4 5">cv. Jemalong A17</strain>
    </source>
</reference>
<keyword evidence="5" id="KW-1185">Reference proteome</keyword>
<reference evidence="4" key="3">
    <citation type="submission" date="2015-04" db="UniProtKB">
        <authorList>
            <consortium name="EnsemblPlants"/>
        </authorList>
    </citation>
    <scope>IDENTIFICATION</scope>
    <source>
        <strain evidence="4">cv. Jemalong A17</strain>
    </source>
</reference>
<feature type="domain" description="Myb/SANT-like" evidence="2">
    <location>
        <begin position="67"/>
        <end position="162"/>
    </location>
</feature>
<evidence type="ECO:0000313" key="4">
    <source>
        <dbReference type="EnsemblPlants" id="AET03057"/>
    </source>
</evidence>
<dbReference type="HOGENOM" id="CLU_074942_0_0_1"/>
<dbReference type="PaxDb" id="3880-AET03057"/>
<reference evidence="3 5" key="1">
    <citation type="journal article" date="2011" name="Nature">
        <title>The Medicago genome provides insight into the evolution of rhizobial symbioses.</title>
        <authorList>
            <person name="Young N.D."/>
            <person name="Debelle F."/>
            <person name="Oldroyd G.E."/>
            <person name="Geurts R."/>
            <person name="Cannon S.B."/>
            <person name="Udvardi M.K."/>
            <person name="Benedito V.A."/>
            <person name="Mayer K.F."/>
            <person name="Gouzy J."/>
            <person name="Schoof H."/>
            <person name="Van de Peer Y."/>
            <person name="Proost S."/>
            <person name="Cook D.R."/>
            <person name="Meyers B.C."/>
            <person name="Spannagl M."/>
            <person name="Cheung F."/>
            <person name="De Mita S."/>
            <person name="Krishnakumar V."/>
            <person name="Gundlach H."/>
            <person name="Zhou S."/>
            <person name="Mudge J."/>
            <person name="Bharti A.K."/>
            <person name="Murray J.D."/>
            <person name="Naoumkina M.A."/>
            <person name="Rosen B."/>
            <person name="Silverstein K.A."/>
            <person name="Tang H."/>
            <person name="Rombauts S."/>
            <person name="Zhao P.X."/>
            <person name="Zhou P."/>
            <person name="Barbe V."/>
            <person name="Bardou P."/>
            <person name="Bechner M."/>
            <person name="Bellec A."/>
            <person name="Berger A."/>
            <person name="Berges H."/>
            <person name="Bidwell S."/>
            <person name="Bisseling T."/>
            <person name="Choisne N."/>
            <person name="Couloux A."/>
            <person name="Denny R."/>
            <person name="Deshpande S."/>
            <person name="Dai X."/>
            <person name="Doyle J.J."/>
            <person name="Dudez A.M."/>
            <person name="Farmer A.D."/>
            <person name="Fouteau S."/>
            <person name="Franken C."/>
            <person name="Gibelin C."/>
            <person name="Gish J."/>
            <person name="Goldstein S."/>
            <person name="Gonzalez A.J."/>
            <person name="Green P.J."/>
            <person name="Hallab A."/>
            <person name="Hartog M."/>
            <person name="Hua A."/>
            <person name="Humphray S.J."/>
            <person name="Jeong D.H."/>
            <person name="Jing Y."/>
            <person name="Jocker A."/>
            <person name="Kenton S.M."/>
            <person name="Kim D.J."/>
            <person name="Klee K."/>
            <person name="Lai H."/>
            <person name="Lang C."/>
            <person name="Lin S."/>
            <person name="Macmil S.L."/>
            <person name="Magdelenat G."/>
            <person name="Matthews L."/>
            <person name="McCorrison J."/>
            <person name="Monaghan E.L."/>
            <person name="Mun J.H."/>
            <person name="Najar F.Z."/>
            <person name="Nicholson C."/>
            <person name="Noirot C."/>
            <person name="O'Bleness M."/>
            <person name="Paule C.R."/>
            <person name="Poulain J."/>
            <person name="Prion F."/>
            <person name="Qin B."/>
            <person name="Qu C."/>
            <person name="Retzel E.F."/>
            <person name="Riddle C."/>
            <person name="Sallet E."/>
            <person name="Samain S."/>
            <person name="Samson N."/>
            <person name="Sanders I."/>
            <person name="Saurat O."/>
            <person name="Scarpelli C."/>
            <person name="Schiex T."/>
            <person name="Segurens B."/>
            <person name="Severin A.J."/>
            <person name="Sherrier D.J."/>
            <person name="Shi R."/>
            <person name="Sims S."/>
            <person name="Singer S.R."/>
            <person name="Sinharoy S."/>
            <person name="Sterck L."/>
            <person name="Viollet A."/>
            <person name="Wang B.B."/>
            <person name="Wang K."/>
            <person name="Wang M."/>
            <person name="Wang X."/>
            <person name="Warfsmann J."/>
            <person name="Weissenbach J."/>
            <person name="White D.D."/>
            <person name="White J.D."/>
            <person name="Wiley G.B."/>
            <person name="Wincker P."/>
            <person name="Xing Y."/>
            <person name="Yang L."/>
            <person name="Yao Z."/>
            <person name="Ying F."/>
            <person name="Zhai J."/>
            <person name="Zhou L."/>
            <person name="Zuber A."/>
            <person name="Denarie J."/>
            <person name="Dixon R.A."/>
            <person name="May G.D."/>
            <person name="Schwartz D.C."/>
            <person name="Rogers J."/>
            <person name="Quetier F."/>
            <person name="Town C.D."/>
            <person name="Roe B.A."/>
        </authorList>
    </citation>
    <scope>NUCLEOTIDE SEQUENCE [LARGE SCALE GENOMIC DNA]</scope>
    <source>
        <strain evidence="3">A17</strain>
        <strain evidence="4 5">cv. Jemalong A17</strain>
    </source>
</reference>
<dbReference type="PANTHER" id="PTHR46929:SF13">
    <property type="entry name" value="MYB_SANT-LIKE DNA-BINDING DOMAIN PROTEIN"/>
    <property type="match status" value="1"/>
</dbReference>
<proteinExistence type="predicted"/>
<dbReference type="EMBL" id="CM001224">
    <property type="protein sequence ID" value="AET03057.1"/>
    <property type="molecule type" value="Genomic_DNA"/>
</dbReference>
<sequence length="364" mass="41498">MTEDPNQNLIDEVRHELTNESGLQEGHQAQRENNDDTARGELVRADVTDMEESSKRPRKCKGPDTCNWTLAMDEVLIDAYLHQHTLGNKNGNSLTSFVMDSIFQELKTHFPDKPITKDKIKDHMKNIKAKFNPCYDVFKNGLSGFAWNAETNMWIVEDEVWESLIKTKPVAAEWKNKPIMFYDKLATIFGKDRATGDDEDAGFEMRAKKAASAKKNYGPTIEDIDYLVETNEVTLEGFEVDEEFDPNGSPKRPSIRKPQDVPSSRNKKRARKVDEDETSMSEIAKTFKKMAEMFELNTAELVKQNKSSSAEDVWANLVEIGVEEASLPCVYMHLVQHPEALKAFNGIPVDKRKEMLPYIVPNYP</sequence>
<evidence type="ECO:0000313" key="5">
    <source>
        <dbReference type="Proteomes" id="UP000002051"/>
    </source>
</evidence>
<protein>
    <submittedName>
        <fullName evidence="3">Myb/SANT-like DNA-binding domain protein</fullName>
    </submittedName>
</protein>
<accession>G7LEL2</accession>
<feature type="compositionally biased region" description="Basic and acidic residues" evidence="1">
    <location>
        <begin position="28"/>
        <end position="55"/>
    </location>
</feature>
<feature type="region of interest" description="Disordered" evidence="1">
    <location>
        <begin position="1"/>
        <end position="61"/>
    </location>
</feature>
<dbReference type="OMA" id="AQRENND"/>
<dbReference type="Pfam" id="PF12776">
    <property type="entry name" value="Myb_DNA-bind_3"/>
    <property type="match status" value="1"/>
</dbReference>
<dbReference type="AlphaFoldDB" id="G7LEL2"/>
<evidence type="ECO:0000313" key="3">
    <source>
        <dbReference type="EMBL" id="AET03057.1"/>
    </source>
</evidence>
<dbReference type="Proteomes" id="UP000002051">
    <property type="component" value="Chromosome 8"/>
</dbReference>